<sequence length="114" mass="12816">MAAPGHEELHQDDPIGGQNLAPKPRFNSQIERKTERKRSKRFDSNLRGRGGDRRITFDLKLRLPRTNLSATSELWASSELLAGIPAIATCSRFIVVRKRHFSLSKSAPSHLSIL</sequence>
<dbReference type="Proteomes" id="UP000092600">
    <property type="component" value="Unassembled WGS sequence"/>
</dbReference>
<dbReference type="AlphaFoldDB" id="A0A199UTD4"/>
<evidence type="ECO:0000313" key="2">
    <source>
        <dbReference type="EMBL" id="OAY68053.1"/>
    </source>
</evidence>
<proteinExistence type="predicted"/>
<feature type="compositionally biased region" description="Basic and acidic residues" evidence="1">
    <location>
        <begin position="1"/>
        <end position="13"/>
    </location>
</feature>
<name>A0A199UTD4_ANACO</name>
<comment type="caution">
    <text evidence="2">The sequence shown here is derived from an EMBL/GenBank/DDBJ whole genome shotgun (WGS) entry which is preliminary data.</text>
</comment>
<accession>A0A199UTD4</accession>
<dbReference type="EMBL" id="LSRQ01005132">
    <property type="protein sequence ID" value="OAY68053.1"/>
    <property type="molecule type" value="Genomic_DNA"/>
</dbReference>
<feature type="compositionally biased region" description="Basic and acidic residues" evidence="1">
    <location>
        <begin position="41"/>
        <end position="51"/>
    </location>
</feature>
<evidence type="ECO:0000313" key="3">
    <source>
        <dbReference type="Proteomes" id="UP000092600"/>
    </source>
</evidence>
<gene>
    <name evidence="2" type="ORF">ACMD2_10612</name>
</gene>
<organism evidence="2 3">
    <name type="scientific">Ananas comosus</name>
    <name type="common">Pineapple</name>
    <name type="synonym">Ananas ananas</name>
    <dbReference type="NCBI Taxonomy" id="4615"/>
    <lineage>
        <taxon>Eukaryota</taxon>
        <taxon>Viridiplantae</taxon>
        <taxon>Streptophyta</taxon>
        <taxon>Embryophyta</taxon>
        <taxon>Tracheophyta</taxon>
        <taxon>Spermatophyta</taxon>
        <taxon>Magnoliopsida</taxon>
        <taxon>Liliopsida</taxon>
        <taxon>Poales</taxon>
        <taxon>Bromeliaceae</taxon>
        <taxon>Bromelioideae</taxon>
        <taxon>Ananas</taxon>
    </lineage>
</organism>
<reference evidence="2 3" key="1">
    <citation type="journal article" date="2016" name="DNA Res.">
        <title>The draft genome of MD-2 pineapple using hybrid error correction of long reads.</title>
        <authorList>
            <person name="Redwan R.M."/>
            <person name="Saidin A."/>
            <person name="Kumar S.V."/>
        </authorList>
    </citation>
    <scope>NUCLEOTIDE SEQUENCE [LARGE SCALE GENOMIC DNA]</scope>
    <source>
        <strain evidence="3">cv. MD2</strain>
        <tissue evidence="2">Leaf</tissue>
    </source>
</reference>
<protein>
    <submittedName>
        <fullName evidence="2">Uncharacterized protein</fullName>
    </submittedName>
</protein>
<evidence type="ECO:0000256" key="1">
    <source>
        <dbReference type="SAM" id="MobiDB-lite"/>
    </source>
</evidence>
<feature type="region of interest" description="Disordered" evidence="1">
    <location>
        <begin position="1"/>
        <end position="51"/>
    </location>
</feature>